<organism evidence="1">
    <name type="scientific">viral metagenome</name>
    <dbReference type="NCBI Taxonomy" id="1070528"/>
    <lineage>
        <taxon>unclassified sequences</taxon>
        <taxon>metagenomes</taxon>
        <taxon>organismal metagenomes</taxon>
    </lineage>
</organism>
<dbReference type="AlphaFoldDB" id="A0A6C0INF4"/>
<proteinExistence type="predicted"/>
<dbReference type="EMBL" id="MN740229">
    <property type="protein sequence ID" value="QHT94734.1"/>
    <property type="molecule type" value="Genomic_DNA"/>
</dbReference>
<name>A0A6C0INF4_9ZZZZ</name>
<reference evidence="1" key="1">
    <citation type="journal article" date="2020" name="Nature">
        <title>Giant virus diversity and host interactions through global metagenomics.</title>
        <authorList>
            <person name="Schulz F."/>
            <person name="Roux S."/>
            <person name="Paez-Espino D."/>
            <person name="Jungbluth S."/>
            <person name="Walsh D.A."/>
            <person name="Denef V.J."/>
            <person name="McMahon K.D."/>
            <person name="Konstantinidis K.T."/>
            <person name="Eloe-Fadrosh E.A."/>
            <person name="Kyrpides N.C."/>
            <person name="Woyke T."/>
        </authorList>
    </citation>
    <scope>NUCLEOTIDE SEQUENCE</scope>
    <source>
        <strain evidence="1">GVMAG-M-3300024261-26</strain>
    </source>
</reference>
<sequence length="41" mass="4837">MTGMRMISQSYIWIKIQKIYLVIPVLVMLEIKALKNQQVNT</sequence>
<protein>
    <submittedName>
        <fullName evidence="1">Uncharacterized protein</fullName>
    </submittedName>
</protein>
<evidence type="ECO:0000313" key="1">
    <source>
        <dbReference type="EMBL" id="QHT94734.1"/>
    </source>
</evidence>
<accession>A0A6C0INF4</accession>